<evidence type="ECO:0000313" key="4">
    <source>
        <dbReference type="EMBL" id="MCA9382153.1"/>
    </source>
</evidence>
<evidence type="ECO:0000256" key="1">
    <source>
        <dbReference type="SAM" id="MobiDB-lite"/>
    </source>
</evidence>
<comment type="caution">
    <text evidence="4">The sequence shown here is derived from an EMBL/GenBank/DDBJ whole genome shotgun (WGS) entry which is preliminary data.</text>
</comment>
<evidence type="ECO:0000259" key="3">
    <source>
        <dbReference type="Pfam" id="PF03816"/>
    </source>
</evidence>
<organism evidence="4 5">
    <name type="scientific">Candidatus Dojkabacteria bacterium</name>
    <dbReference type="NCBI Taxonomy" id="2099670"/>
    <lineage>
        <taxon>Bacteria</taxon>
        <taxon>Candidatus Dojkabacteria</taxon>
    </lineage>
</organism>
<dbReference type="EMBL" id="JAGQLG010000072">
    <property type="protein sequence ID" value="MCA9382153.1"/>
    <property type="molecule type" value="Genomic_DNA"/>
</dbReference>
<feature type="domain" description="Cell envelope-related transcriptional attenuator" evidence="3">
    <location>
        <begin position="125"/>
        <end position="217"/>
    </location>
</feature>
<feature type="compositionally biased region" description="Basic residues" evidence="1">
    <location>
        <begin position="1"/>
        <end position="13"/>
    </location>
</feature>
<feature type="region of interest" description="Disordered" evidence="1">
    <location>
        <begin position="1"/>
        <end position="43"/>
    </location>
</feature>
<dbReference type="AlphaFoldDB" id="A0A955RI26"/>
<evidence type="ECO:0000256" key="2">
    <source>
        <dbReference type="SAM" id="Phobius"/>
    </source>
</evidence>
<keyword evidence="2" id="KW-0472">Membrane</keyword>
<dbReference type="Proteomes" id="UP000782843">
    <property type="component" value="Unassembled WGS sequence"/>
</dbReference>
<keyword evidence="2" id="KW-0812">Transmembrane</keyword>
<reference evidence="4" key="2">
    <citation type="journal article" date="2021" name="Microbiome">
        <title>Successional dynamics and alternative stable states in a saline activated sludge microbial community over 9 years.</title>
        <authorList>
            <person name="Wang Y."/>
            <person name="Ye J."/>
            <person name="Ju F."/>
            <person name="Liu L."/>
            <person name="Boyd J.A."/>
            <person name="Deng Y."/>
            <person name="Parks D.H."/>
            <person name="Jiang X."/>
            <person name="Yin X."/>
            <person name="Woodcroft B.J."/>
            <person name="Tyson G.W."/>
            <person name="Hugenholtz P."/>
            <person name="Polz M.F."/>
            <person name="Zhang T."/>
        </authorList>
    </citation>
    <scope>NUCLEOTIDE SEQUENCE</scope>
    <source>
        <strain evidence="4">HKST-UBA10</strain>
    </source>
</reference>
<dbReference type="InterPro" id="IPR004474">
    <property type="entry name" value="LytR_CpsA_psr"/>
</dbReference>
<reference evidence="4" key="1">
    <citation type="submission" date="2020-04" db="EMBL/GenBank/DDBJ databases">
        <authorList>
            <person name="Zhang T."/>
        </authorList>
    </citation>
    <scope>NUCLEOTIDE SEQUENCE</scope>
    <source>
        <strain evidence="4">HKST-UBA10</strain>
    </source>
</reference>
<name>A0A955RI26_9BACT</name>
<proteinExistence type="predicted"/>
<keyword evidence="2" id="KW-1133">Transmembrane helix</keyword>
<evidence type="ECO:0000313" key="5">
    <source>
        <dbReference type="Proteomes" id="UP000782843"/>
    </source>
</evidence>
<sequence>MKIKSRNPKKKNSSLREKLNLRTNRKRKTSSKYSKKAKKKQNHTDNRTRFVGIAIKTLGVIVIFATVSVLVYYIYLTQKYKRFDTIPDVGADRLEIASKPGDIYYALLSVNKELDPDHSFTELLYFLKFNYTNESITALAIPTDYYTWDFEGKNYQKLRNLRNLGAVFEPRVDTSYSIDRIDDMLGMKTNYYLNINESDLTSLISQMDGIRFESGNNEYNVSSTDSLLKLFQEKSPSESGAISNAFLKQFLIGVGKQKAFINEEWVYRIGTSFRTNLDNPEVFRLVNLLESQRLSFNSGSLDETTLREEIKVDPPIEVFDQDRVDFIMQNQFENVDIVKEQARFEIYNGTSERLLATYWGRIFRNSSLDVIRVGTVKEIPQTEVYIPGNRDDYKKSLDEIKRLLKIEPVIRQERPASITTTGDVIVILGKDVLE</sequence>
<dbReference type="Pfam" id="PF03816">
    <property type="entry name" value="LytR_cpsA_psr"/>
    <property type="match status" value="1"/>
</dbReference>
<accession>A0A955RI26</accession>
<gene>
    <name evidence="4" type="ORF">KC660_01970</name>
</gene>
<feature type="compositionally biased region" description="Basic residues" evidence="1">
    <location>
        <begin position="23"/>
        <end position="41"/>
    </location>
</feature>
<protein>
    <submittedName>
        <fullName evidence="4">LCP family protein</fullName>
    </submittedName>
</protein>
<dbReference type="Gene3D" id="3.30.420.590">
    <property type="match status" value="1"/>
</dbReference>
<feature type="transmembrane region" description="Helical" evidence="2">
    <location>
        <begin position="50"/>
        <end position="75"/>
    </location>
</feature>
<dbReference type="Gene3D" id="3.40.630.190">
    <property type="entry name" value="LCP protein"/>
    <property type="match status" value="1"/>
</dbReference>